<dbReference type="Proteomes" id="UP000680304">
    <property type="component" value="Unassembled WGS sequence"/>
</dbReference>
<dbReference type="InterPro" id="IPR009057">
    <property type="entry name" value="Homeodomain-like_sf"/>
</dbReference>
<accession>A0ABQ4NFW6</accession>
<dbReference type="InterPro" id="IPR018060">
    <property type="entry name" value="HTH_AraC"/>
</dbReference>
<reference evidence="5 6" key="1">
    <citation type="submission" date="2021-04" db="EMBL/GenBank/DDBJ databases">
        <title>Draft genome sequence of Paenibacillus cisolokensis, LC2-13A.</title>
        <authorList>
            <person name="Uke A."/>
            <person name="Chhe C."/>
            <person name="Baramee S."/>
            <person name="Kosugi A."/>
        </authorList>
    </citation>
    <scope>NUCLEOTIDE SEQUENCE [LARGE SCALE GENOMIC DNA]</scope>
    <source>
        <strain evidence="5 6">LC2-13A</strain>
    </source>
</reference>
<evidence type="ECO:0000259" key="4">
    <source>
        <dbReference type="PROSITE" id="PS01124"/>
    </source>
</evidence>
<comment type="caution">
    <text evidence="5">The sequence shown here is derived from an EMBL/GenBank/DDBJ whole genome shotgun (WGS) entry which is preliminary data.</text>
</comment>
<dbReference type="PANTHER" id="PTHR43280:SF28">
    <property type="entry name" value="HTH-TYPE TRANSCRIPTIONAL ACTIVATOR RHAS"/>
    <property type="match status" value="1"/>
</dbReference>
<dbReference type="PANTHER" id="PTHR43280">
    <property type="entry name" value="ARAC-FAMILY TRANSCRIPTIONAL REGULATOR"/>
    <property type="match status" value="1"/>
</dbReference>
<evidence type="ECO:0000256" key="2">
    <source>
        <dbReference type="ARBA" id="ARBA00023125"/>
    </source>
</evidence>
<name>A0ABQ4NFW6_9BACL</name>
<proteinExistence type="predicted"/>
<keyword evidence="1" id="KW-0805">Transcription regulation</keyword>
<evidence type="ECO:0000256" key="3">
    <source>
        <dbReference type="ARBA" id="ARBA00023163"/>
    </source>
</evidence>
<keyword evidence="2" id="KW-0238">DNA-binding</keyword>
<gene>
    <name evidence="5" type="ORF">PACILC2_53190</name>
</gene>
<organism evidence="5 6">
    <name type="scientific">Paenibacillus cisolokensis</name>
    <dbReference type="NCBI Taxonomy" id="1658519"/>
    <lineage>
        <taxon>Bacteria</taxon>
        <taxon>Bacillati</taxon>
        <taxon>Bacillota</taxon>
        <taxon>Bacilli</taxon>
        <taxon>Bacillales</taxon>
        <taxon>Paenibacillaceae</taxon>
        <taxon>Paenibacillus</taxon>
    </lineage>
</organism>
<dbReference type="SUPFAM" id="SSF46689">
    <property type="entry name" value="Homeodomain-like"/>
    <property type="match status" value="1"/>
</dbReference>
<evidence type="ECO:0000313" key="5">
    <source>
        <dbReference type="EMBL" id="GIQ66751.1"/>
    </source>
</evidence>
<sequence length="448" mass="49660">MDGYLLKPVDEDELTGFIARIRDMLVAEHEKRRQSEAEEQWRREQAIRSAAYGTSPLSADDPSWDALAARLGMEWNGYQVILLAAKRGGEDDGRLLASVKRKLAERFAGQSATAAVFPADPYIGLVIRDGIRGCREAREWNETLRGLCGEAADRIAGACGDIAVSLGRIDRSFASASRRLNRRLFWCEDGDILPPLSDGDGETSASPAPDTEKIVDELFLALDIGHREAAARIANDALKAMEQSGMDGPECRSAAAHIASAALHKLSAVNTAAASLLRERPDILSDIYETADAESLRRHLNGIWEAVAERSGAAQPERIVKQMKELIHRNYDQNLKLETLAEVFHYNSGYLGKLFKSETGDYFNNYVDKVRMEKAKELLAQGLKVHQVAERVGYSTVDYFTANLKNMPGNRLPHFAASIPGNDFSRLTGPHPFLPFASFSRIRRFLVR</sequence>
<dbReference type="PROSITE" id="PS01124">
    <property type="entry name" value="HTH_ARAC_FAMILY_2"/>
    <property type="match status" value="1"/>
</dbReference>
<dbReference type="Pfam" id="PF12833">
    <property type="entry name" value="HTH_18"/>
    <property type="match status" value="1"/>
</dbReference>
<dbReference type="SMART" id="SM00342">
    <property type="entry name" value="HTH_ARAC"/>
    <property type="match status" value="1"/>
</dbReference>
<dbReference type="EMBL" id="BOVJ01000206">
    <property type="protein sequence ID" value="GIQ66751.1"/>
    <property type="molecule type" value="Genomic_DNA"/>
</dbReference>
<keyword evidence="6" id="KW-1185">Reference proteome</keyword>
<evidence type="ECO:0000256" key="1">
    <source>
        <dbReference type="ARBA" id="ARBA00023015"/>
    </source>
</evidence>
<protein>
    <recommendedName>
        <fullName evidence="4">HTH araC/xylS-type domain-containing protein</fullName>
    </recommendedName>
</protein>
<dbReference type="Gene3D" id="1.10.10.60">
    <property type="entry name" value="Homeodomain-like"/>
    <property type="match status" value="2"/>
</dbReference>
<feature type="domain" description="HTH araC/xylS-type" evidence="4">
    <location>
        <begin position="321"/>
        <end position="418"/>
    </location>
</feature>
<evidence type="ECO:0000313" key="6">
    <source>
        <dbReference type="Proteomes" id="UP000680304"/>
    </source>
</evidence>
<keyword evidence="3" id="KW-0804">Transcription</keyword>